<organism evidence="2 3">
    <name type="scientific">Immersiella caudata</name>
    <dbReference type="NCBI Taxonomy" id="314043"/>
    <lineage>
        <taxon>Eukaryota</taxon>
        <taxon>Fungi</taxon>
        <taxon>Dikarya</taxon>
        <taxon>Ascomycota</taxon>
        <taxon>Pezizomycotina</taxon>
        <taxon>Sordariomycetes</taxon>
        <taxon>Sordariomycetidae</taxon>
        <taxon>Sordariales</taxon>
        <taxon>Lasiosphaeriaceae</taxon>
        <taxon>Immersiella</taxon>
    </lineage>
</organism>
<dbReference type="InterPro" id="IPR007111">
    <property type="entry name" value="NACHT_NTPase"/>
</dbReference>
<dbReference type="SMART" id="SM00567">
    <property type="entry name" value="EZ_HEAT"/>
    <property type="match status" value="13"/>
</dbReference>
<dbReference type="EMBL" id="JAULSU010000005">
    <property type="protein sequence ID" value="KAK0617464.1"/>
    <property type="molecule type" value="Genomic_DNA"/>
</dbReference>
<dbReference type="SUPFAM" id="SSF48371">
    <property type="entry name" value="ARM repeat"/>
    <property type="match status" value="1"/>
</dbReference>
<evidence type="ECO:0000313" key="3">
    <source>
        <dbReference type="Proteomes" id="UP001175000"/>
    </source>
</evidence>
<dbReference type="PANTHER" id="PTHR14418">
    <property type="entry name" value="CONDENSIN COMPLEX SUBUNIT 3-RELATED"/>
    <property type="match status" value="1"/>
</dbReference>
<dbReference type="PANTHER" id="PTHR14418:SF5">
    <property type="entry name" value="CONDENSIN COMPLEX SUBUNIT 3"/>
    <property type="match status" value="1"/>
</dbReference>
<reference evidence="2" key="1">
    <citation type="submission" date="2023-06" db="EMBL/GenBank/DDBJ databases">
        <title>Genome-scale phylogeny and comparative genomics of the fungal order Sordariales.</title>
        <authorList>
            <consortium name="Lawrence Berkeley National Laboratory"/>
            <person name="Hensen N."/>
            <person name="Bonometti L."/>
            <person name="Westerberg I."/>
            <person name="Brannstrom I.O."/>
            <person name="Guillou S."/>
            <person name="Cros-Aarteil S."/>
            <person name="Calhoun S."/>
            <person name="Haridas S."/>
            <person name="Kuo A."/>
            <person name="Mondo S."/>
            <person name="Pangilinan J."/>
            <person name="Riley R."/>
            <person name="Labutti K."/>
            <person name="Andreopoulos B."/>
            <person name="Lipzen A."/>
            <person name="Chen C."/>
            <person name="Yanf M."/>
            <person name="Daum C."/>
            <person name="Ng V."/>
            <person name="Clum A."/>
            <person name="Steindorff A."/>
            <person name="Ohm R."/>
            <person name="Martin F."/>
            <person name="Silar P."/>
            <person name="Natvig D."/>
            <person name="Lalanne C."/>
            <person name="Gautier V."/>
            <person name="Ament-Velasquez S.L."/>
            <person name="Kruys A."/>
            <person name="Hutchinson M.I."/>
            <person name="Powell A.J."/>
            <person name="Barry K."/>
            <person name="Miller A.N."/>
            <person name="Grigoriev I.V."/>
            <person name="Debuchy R."/>
            <person name="Gladieux P."/>
            <person name="Thoren M.H."/>
            <person name="Johannesson H."/>
        </authorList>
    </citation>
    <scope>NUCLEOTIDE SEQUENCE</scope>
    <source>
        <strain evidence="2">CBS 606.72</strain>
    </source>
</reference>
<accession>A0AA40BXP7</accession>
<dbReference type="Gene3D" id="3.40.50.300">
    <property type="entry name" value="P-loop containing nucleotide triphosphate hydrolases"/>
    <property type="match status" value="1"/>
</dbReference>
<dbReference type="GO" id="GO:0000796">
    <property type="term" value="C:condensin complex"/>
    <property type="evidence" value="ECO:0007669"/>
    <property type="project" value="InterPro"/>
</dbReference>
<proteinExistence type="predicted"/>
<dbReference type="InterPro" id="IPR016024">
    <property type="entry name" value="ARM-type_fold"/>
</dbReference>
<dbReference type="InterPro" id="IPR027165">
    <property type="entry name" value="CND3"/>
</dbReference>
<dbReference type="SUPFAM" id="SSF52540">
    <property type="entry name" value="P-loop containing nucleoside triphosphate hydrolases"/>
    <property type="match status" value="1"/>
</dbReference>
<dbReference type="InterPro" id="IPR011989">
    <property type="entry name" value="ARM-like"/>
</dbReference>
<sequence length="1074" mass="121344">MKPRRILIRGRAGVGKTTLCKKIVCEFTRGTWSQWSQLFDRVIWVPLRNLKLEERHRAGYNFFHLFNHEYFSLPNDRPDLSRALSDTMEKTRSSRTLFLLDGLDEVSQDLSDGGDMFRFLKELLDQPNAIITSRPSGKLPAGLHAIDIELETIGFYPDQVNEYLERNSSEQASEVQSFLQGHLLIRDLIRIPIQLDALCFTWSESINSKMKLDTMTVIYRAIEHSLWKKDILRLEKKIDGKPVTNSMIQHSDPDEIRDLVNDEICFLEGLAFTGLHNDVIDFESRHRSVISTHFKPPAKTFLLDKTLPHLSFLRTSDLLSKRGNRSYHFLHLTYQEYFAARYFVRQWKAKQPLDCLQLRKGERSNIGPVIFLQEHKYDPRYDIFWRFVTGLLDADGEALSFFQAIEEEPRDLLGPTHQRLVMHCLSEIEQKESTFTELRAKLETQLEQWLLFECDFTGRSRLASEMECPEQVLVNALKQASEGARMSLLRSLSIRTTVPSSIINVISPWLKDGASKHLPTKILNILRHQHISLPDTILQDITARLEDQEAYVRRAAIEALQGQANLSKEVLQGITARLKDQHWVVRLAAIEALQGQASLSKEVLQGITARLGDQDGGVRRAAIKALQGQANLSKEVLQDITARLGDQDGGVRQAAIKALQDQANFSKEVLQDIIARLEDQDGGVRQAAIKALQDQANLKEVLQGIIARLEDQEAYVRQAAIEALQGQANLSKEVLQGIIARLKDQEAYVRQAAIKALQDQANFSKEVLQGIIARLKDQEAYVRQAAIEALQGQANLKEVLQGITARLEDQEAYVRQAAIEALQGQANLKEVLQGITARLEDQEAYVRQAAIEALQGQANLKEVLQGIIARLEDQEAYVRQAAIEALQGQANLSKEVLQGITARLEDQEWYVRQAAIEALQGQASLSKEVLQGITARLGDQDGGVRRAAIKALQGQANLSKEVLQDITAQLEDQEGDIRQAAIEVLINQTALSLDALSLYIKPLYKALLQKSFKEHIYWYPSDSSFIRMGFKHISLSSRQHNGKEAVVKLLVEKGAANIVKDGDRRPRLHWAAEN</sequence>
<dbReference type="InterPro" id="IPR027417">
    <property type="entry name" value="P-loop_NTPase"/>
</dbReference>
<dbReference type="Pfam" id="PF23238">
    <property type="entry name" value="DUF7068"/>
    <property type="match status" value="1"/>
</dbReference>
<evidence type="ECO:0000313" key="2">
    <source>
        <dbReference type="EMBL" id="KAK0617464.1"/>
    </source>
</evidence>
<gene>
    <name evidence="2" type="ORF">B0T14DRAFT_270738</name>
</gene>
<dbReference type="AlphaFoldDB" id="A0AA40BXP7"/>
<dbReference type="InterPro" id="IPR004155">
    <property type="entry name" value="PBS_lyase_HEAT"/>
</dbReference>
<dbReference type="Proteomes" id="UP001175000">
    <property type="component" value="Unassembled WGS sequence"/>
</dbReference>
<evidence type="ECO:0000259" key="1">
    <source>
        <dbReference type="PROSITE" id="PS50837"/>
    </source>
</evidence>
<dbReference type="Pfam" id="PF05729">
    <property type="entry name" value="NACHT"/>
    <property type="match status" value="1"/>
</dbReference>
<dbReference type="Pfam" id="PF13646">
    <property type="entry name" value="HEAT_2"/>
    <property type="match status" value="4"/>
</dbReference>
<comment type="caution">
    <text evidence="2">The sequence shown here is derived from an EMBL/GenBank/DDBJ whole genome shotgun (WGS) entry which is preliminary data.</text>
</comment>
<protein>
    <submittedName>
        <fullName evidence="2">Armadillo-type protein</fullName>
    </submittedName>
</protein>
<dbReference type="InterPro" id="IPR055496">
    <property type="entry name" value="DUF7068"/>
</dbReference>
<dbReference type="GO" id="GO:0000793">
    <property type="term" value="C:condensed chromosome"/>
    <property type="evidence" value="ECO:0007669"/>
    <property type="project" value="TreeGrafter"/>
</dbReference>
<dbReference type="GO" id="GO:0007076">
    <property type="term" value="P:mitotic chromosome condensation"/>
    <property type="evidence" value="ECO:0007669"/>
    <property type="project" value="InterPro"/>
</dbReference>
<dbReference type="Gene3D" id="1.25.10.10">
    <property type="entry name" value="Leucine-rich Repeat Variant"/>
    <property type="match status" value="4"/>
</dbReference>
<dbReference type="PROSITE" id="PS50837">
    <property type="entry name" value="NACHT"/>
    <property type="match status" value="1"/>
</dbReference>
<feature type="domain" description="NACHT" evidence="1">
    <location>
        <begin position="4"/>
        <end position="139"/>
    </location>
</feature>
<name>A0AA40BXP7_9PEZI</name>
<keyword evidence="3" id="KW-1185">Reference proteome</keyword>